<evidence type="ECO:0000313" key="3">
    <source>
        <dbReference type="Proteomes" id="UP001515500"/>
    </source>
</evidence>
<dbReference type="NCBIfam" id="TIGR00756">
    <property type="entry name" value="PPR"/>
    <property type="match status" value="5"/>
</dbReference>
<feature type="repeat" description="PPR" evidence="2">
    <location>
        <begin position="309"/>
        <end position="343"/>
    </location>
</feature>
<dbReference type="GeneID" id="120261052"/>
<gene>
    <name evidence="4 5 6 7" type="primary">LOC120261052</name>
</gene>
<dbReference type="Gene3D" id="1.25.40.10">
    <property type="entry name" value="Tetratricopeptide repeat domain"/>
    <property type="match status" value="3"/>
</dbReference>
<dbReference type="GO" id="GO:0003723">
    <property type="term" value="F:RNA binding"/>
    <property type="evidence" value="ECO:0007669"/>
    <property type="project" value="InterPro"/>
</dbReference>
<dbReference type="RefSeq" id="XP_039124655.1">
    <property type="nucleotide sequence ID" value="XM_039268721.1"/>
</dbReference>
<evidence type="ECO:0000256" key="2">
    <source>
        <dbReference type="PROSITE-ProRule" id="PRU00708"/>
    </source>
</evidence>
<dbReference type="Pfam" id="PF20431">
    <property type="entry name" value="E_motif"/>
    <property type="match status" value="1"/>
</dbReference>
<evidence type="ECO:0000313" key="6">
    <source>
        <dbReference type="RefSeq" id="XP_039124657.1"/>
    </source>
</evidence>
<dbReference type="Proteomes" id="UP001515500">
    <property type="component" value="Chromosome 5"/>
</dbReference>
<reference evidence="4 5" key="1">
    <citation type="submission" date="2025-04" db="UniProtKB">
        <authorList>
            <consortium name="RefSeq"/>
        </authorList>
    </citation>
    <scope>IDENTIFICATION</scope>
</reference>
<dbReference type="PANTHER" id="PTHR47926:SF344">
    <property type="entry name" value="OS07G0636900 PROTEIN"/>
    <property type="match status" value="1"/>
</dbReference>
<organism evidence="3 6">
    <name type="scientific">Dioscorea cayennensis subsp. rotundata</name>
    <name type="common">White Guinea yam</name>
    <name type="synonym">Dioscorea rotundata</name>
    <dbReference type="NCBI Taxonomy" id="55577"/>
    <lineage>
        <taxon>Eukaryota</taxon>
        <taxon>Viridiplantae</taxon>
        <taxon>Streptophyta</taxon>
        <taxon>Embryophyta</taxon>
        <taxon>Tracheophyta</taxon>
        <taxon>Spermatophyta</taxon>
        <taxon>Magnoliopsida</taxon>
        <taxon>Liliopsida</taxon>
        <taxon>Dioscoreales</taxon>
        <taxon>Dioscoreaceae</taxon>
        <taxon>Dioscorea</taxon>
    </lineage>
</organism>
<dbReference type="GO" id="GO:0009451">
    <property type="term" value="P:RNA modification"/>
    <property type="evidence" value="ECO:0007669"/>
    <property type="project" value="InterPro"/>
</dbReference>
<proteinExistence type="predicted"/>
<dbReference type="RefSeq" id="XP_039124656.1">
    <property type="nucleotide sequence ID" value="XM_039268722.1"/>
</dbReference>
<accession>A0AB40BBJ1</accession>
<evidence type="ECO:0000313" key="7">
    <source>
        <dbReference type="RefSeq" id="XP_039124658.1"/>
    </source>
</evidence>
<dbReference type="Pfam" id="PF01535">
    <property type="entry name" value="PPR"/>
    <property type="match status" value="4"/>
</dbReference>
<evidence type="ECO:0000313" key="4">
    <source>
        <dbReference type="RefSeq" id="XP_039124655.1"/>
    </source>
</evidence>
<dbReference type="PANTHER" id="PTHR47926">
    <property type="entry name" value="PENTATRICOPEPTIDE REPEAT-CONTAINING PROTEIN"/>
    <property type="match status" value="1"/>
</dbReference>
<name>A0AB40BBJ1_DIOCR</name>
<dbReference type="PROSITE" id="PS51375">
    <property type="entry name" value="PPR"/>
    <property type="match status" value="3"/>
</dbReference>
<keyword evidence="1" id="KW-0677">Repeat</keyword>
<dbReference type="InterPro" id="IPR002885">
    <property type="entry name" value="PPR_rpt"/>
</dbReference>
<dbReference type="AlphaFoldDB" id="A0AB40BBJ1"/>
<protein>
    <submittedName>
        <fullName evidence="4 5">Pentatricopeptide repeat-containing protein At2g29760, chloroplastic-like</fullName>
    </submittedName>
</protein>
<dbReference type="FunFam" id="1.25.40.10:FF:000090">
    <property type="entry name" value="Pentatricopeptide repeat-containing protein, chloroplastic"/>
    <property type="match status" value="1"/>
</dbReference>
<dbReference type="RefSeq" id="XP_039124658.1">
    <property type="nucleotide sequence ID" value="XM_039268724.1"/>
</dbReference>
<dbReference type="RefSeq" id="XP_039124657.1">
    <property type="nucleotide sequence ID" value="XM_039268723.1"/>
</dbReference>
<dbReference type="FunFam" id="1.25.40.10:FF:000427">
    <property type="entry name" value="Pentatricopeptide repeat-containing protein chloroplastic"/>
    <property type="match status" value="1"/>
</dbReference>
<evidence type="ECO:0000313" key="5">
    <source>
        <dbReference type="RefSeq" id="XP_039124656.1"/>
    </source>
</evidence>
<dbReference type="InterPro" id="IPR011990">
    <property type="entry name" value="TPR-like_helical_dom_sf"/>
</dbReference>
<dbReference type="InterPro" id="IPR046848">
    <property type="entry name" value="E_motif"/>
</dbReference>
<sequence length="501" mass="55969">MHVAIRWNTLIRKLSLSPTPTHALHLFVQMLRSPPSRPDTFTYASALKACGRARAHFSARTIHALTVKTNTLSNAFVANTTLHTYASCGDIDSARKLFSLFFSPDVIAWNAMLSGYVQNDLLDDALKLFDRMWSAGVAPTAVTVISVLSACGGAKDFSLGRQVHGFVKKSVMQFERELFVGTCLIDMYAKCGCLEFSLKVFDEMRIKDVGVWNALIGGHVHNGCYYDVLRIFKDLEMSGLIPDELTIVCVVSACANLGELEIGKKIHLYIKERFRDVNVKIGTALIDMYSKCGCIAKSKEVFDLMHEKDATAWTSMIGGLAIHGQTEDALQLFSLMQRYGVRPDGVTFVGVLCACSHAGLVEQGLQYFYSMIKEYSIVPRIEHYGCMIDLFGRAGRLKESLEFIYSMDVRANAVVWRALLSACRLNLDVKLAEVAVRNLLELGTHHCGDYVLLANIYASKGMWNDARRIREMMEGWIQKKPGFSLIELHNQMEDEGNLVVL</sequence>
<feature type="repeat" description="PPR" evidence="2">
    <location>
        <begin position="208"/>
        <end position="242"/>
    </location>
</feature>
<feature type="repeat" description="PPR" evidence="2">
    <location>
        <begin position="105"/>
        <end position="139"/>
    </location>
</feature>
<dbReference type="FunFam" id="1.25.40.10:FF:000351">
    <property type="entry name" value="Pentatricopeptide repeat-containing protein"/>
    <property type="match status" value="1"/>
</dbReference>
<dbReference type="Pfam" id="PF13041">
    <property type="entry name" value="PPR_2"/>
    <property type="match status" value="2"/>
</dbReference>
<evidence type="ECO:0000256" key="1">
    <source>
        <dbReference type="ARBA" id="ARBA00022737"/>
    </source>
</evidence>
<dbReference type="InterPro" id="IPR046960">
    <property type="entry name" value="PPR_At4g14850-like_plant"/>
</dbReference>
<keyword evidence="3" id="KW-1185">Reference proteome</keyword>